<reference evidence="1 2" key="1">
    <citation type="journal article" date="2021" name="J. Hered.">
        <title>A chromosome-level genome assembly of the parasitoid wasp, Cotesia glomerata (Hymenoptera: Braconidae).</title>
        <authorList>
            <person name="Pinto B.J."/>
            <person name="Weis J.J."/>
            <person name="Gamble T."/>
            <person name="Ode P.J."/>
            <person name="Paul R."/>
            <person name="Zaspel J.M."/>
        </authorList>
    </citation>
    <scope>NUCLEOTIDE SEQUENCE [LARGE SCALE GENOMIC DNA]</scope>
    <source>
        <strain evidence="1">CgM1</strain>
    </source>
</reference>
<comment type="caution">
    <text evidence="1">The sequence shown here is derived from an EMBL/GenBank/DDBJ whole genome shotgun (WGS) entry which is preliminary data.</text>
</comment>
<organism evidence="1 2">
    <name type="scientific">Cotesia glomerata</name>
    <name type="common">Lepidopteran parasitic wasp</name>
    <name type="synonym">Apanteles glomeratus</name>
    <dbReference type="NCBI Taxonomy" id="32391"/>
    <lineage>
        <taxon>Eukaryota</taxon>
        <taxon>Metazoa</taxon>
        <taxon>Ecdysozoa</taxon>
        <taxon>Arthropoda</taxon>
        <taxon>Hexapoda</taxon>
        <taxon>Insecta</taxon>
        <taxon>Pterygota</taxon>
        <taxon>Neoptera</taxon>
        <taxon>Endopterygota</taxon>
        <taxon>Hymenoptera</taxon>
        <taxon>Apocrita</taxon>
        <taxon>Ichneumonoidea</taxon>
        <taxon>Braconidae</taxon>
        <taxon>Microgastrinae</taxon>
        <taxon>Cotesia</taxon>
    </lineage>
</organism>
<dbReference type="EMBL" id="JAHXZJ010000002">
    <property type="protein sequence ID" value="KAH0564158.1"/>
    <property type="molecule type" value="Genomic_DNA"/>
</dbReference>
<evidence type="ECO:0000313" key="1">
    <source>
        <dbReference type="EMBL" id="KAH0564158.1"/>
    </source>
</evidence>
<protein>
    <submittedName>
        <fullName evidence="1">Uncharacterized protein</fullName>
    </submittedName>
</protein>
<dbReference type="Proteomes" id="UP000826195">
    <property type="component" value="Unassembled WGS sequence"/>
</dbReference>
<proteinExistence type="predicted"/>
<gene>
    <name evidence="1" type="ORF">KQX54_009818</name>
</gene>
<accession>A0AAV7J0B8</accession>
<evidence type="ECO:0000313" key="2">
    <source>
        <dbReference type="Proteomes" id="UP000826195"/>
    </source>
</evidence>
<keyword evidence="2" id="KW-1185">Reference proteome</keyword>
<dbReference type="AlphaFoldDB" id="A0AAV7J0B8"/>
<sequence length="131" mass="15037">MRNDLQDGRIKSVVWSLSHSQLAGDQIVTSDCMLQHSRTEEKAGTKGRIVKEVYLANNRTVLVLIETIKNLLTVEEKLSWCTVEWALAVKNQDGGRYMKKLVTVGDTYVHWILEYTNYFVEIYRAVIAPFS</sequence>
<name>A0AAV7J0B8_COTGL</name>